<evidence type="ECO:0000313" key="1">
    <source>
        <dbReference type="EMBL" id="ETW99260.1"/>
    </source>
</evidence>
<comment type="caution">
    <text evidence="1">The sequence shown here is derived from an EMBL/GenBank/DDBJ whole genome shotgun (WGS) entry which is preliminary data.</text>
</comment>
<gene>
    <name evidence="1" type="ORF">ETSY1_15645</name>
</gene>
<dbReference type="Proteomes" id="UP000019141">
    <property type="component" value="Unassembled WGS sequence"/>
</dbReference>
<sequence>MQCMNHSGGQVKSPALKCLSAHLLLISMHDVLGAIEGILLFPHFF</sequence>
<keyword evidence="2" id="KW-1185">Reference proteome</keyword>
<protein>
    <submittedName>
        <fullName evidence="1">Uncharacterized protein</fullName>
    </submittedName>
</protein>
<name>W4LNG8_ENTF1</name>
<dbReference type="AlphaFoldDB" id="W4LNG8"/>
<proteinExistence type="predicted"/>
<evidence type="ECO:0000313" key="2">
    <source>
        <dbReference type="Proteomes" id="UP000019141"/>
    </source>
</evidence>
<organism evidence="1 2">
    <name type="scientific">Entotheonella factor</name>
    <dbReference type="NCBI Taxonomy" id="1429438"/>
    <lineage>
        <taxon>Bacteria</taxon>
        <taxon>Pseudomonadati</taxon>
        <taxon>Nitrospinota/Tectimicrobiota group</taxon>
        <taxon>Candidatus Tectimicrobiota</taxon>
        <taxon>Candidatus Entotheonellia</taxon>
        <taxon>Candidatus Entotheonellales</taxon>
        <taxon>Candidatus Entotheonellaceae</taxon>
        <taxon>Candidatus Entotheonella</taxon>
    </lineage>
</organism>
<dbReference type="HOGENOM" id="CLU_3197439_0_0_7"/>
<reference evidence="1 2" key="1">
    <citation type="journal article" date="2014" name="Nature">
        <title>An environmental bacterial taxon with a large and distinct metabolic repertoire.</title>
        <authorList>
            <person name="Wilson M.C."/>
            <person name="Mori T."/>
            <person name="Ruckert C."/>
            <person name="Uria A.R."/>
            <person name="Helf M.J."/>
            <person name="Takada K."/>
            <person name="Gernert C."/>
            <person name="Steffens U.A."/>
            <person name="Heycke N."/>
            <person name="Schmitt S."/>
            <person name="Rinke C."/>
            <person name="Helfrich E.J."/>
            <person name="Brachmann A.O."/>
            <person name="Gurgui C."/>
            <person name="Wakimoto T."/>
            <person name="Kracht M."/>
            <person name="Crusemann M."/>
            <person name="Hentschel U."/>
            <person name="Abe I."/>
            <person name="Matsunaga S."/>
            <person name="Kalinowski J."/>
            <person name="Takeyama H."/>
            <person name="Piel J."/>
        </authorList>
    </citation>
    <scope>NUCLEOTIDE SEQUENCE [LARGE SCALE GENOMIC DNA]</scope>
    <source>
        <strain evidence="2">TSY1</strain>
    </source>
</reference>
<dbReference type="EMBL" id="AZHW01000467">
    <property type="protein sequence ID" value="ETW99260.1"/>
    <property type="molecule type" value="Genomic_DNA"/>
</dbReference>
<accession>W4LNG8</accession>